<protein>
    <recommendedName>
        <fullName evidence="1">AMP-dependent synthetase/ligase domain-containing protein</fullName>
    </recommendedName>
</protein>
<dbReference type="PANTHER" id="PTHR45527:SF1">
    <property type="entry name" value="FATTY ACID SYNTHASE"/>
    <property type="match status" value="1"/>
</dbReference>
<gene>
    <name evidence="2" type="ORF">UF78_22410</name>
</gene>
<organism evidence="2 3">
    <name type="scientific">Stutzerimonas stutzeri</name>
    <name type="common">Pseudomonas stutzeri</name>
    <dbReference type="NCBI Taxonomy" id="316"/>
    <lineage>
        <taxon>Bacteria</taxon>
        <taxon>Pseudomonadati</taxon>
        <taxon>Pseudomonadota</taxon>
        <taxon>Gammaproteobacteria</taxon>
        <taxon>Pseudomonadales</taxon>
        <taxon>Pseudomonadaceae</taxon>
        <taxon>Stutzerimonas</taxon>
    </lineage>
</organism>
<dbReference type="Proteomes" id="UP000032487">
    <property type="component" value="Unassembled WGS sequence"/>
</dbReference>
<dbReference type="PROSITE" id="PS00455">
    <property type="entry name" value="AMP_BINDING"/>
    <property type="match status" value="1"/>
</dbReference>
<proteinExistence type="predicted"/>
<dbReference type="Gene3D" id="3.40.50.980">
    <property type="match status" value="2"/>
</dbReference>
<dbReference type="Pfam" id="PF00501">
    <property type="entry name" value="AMP-binding"/>
    <property type="match status" value="1"/>
</dbReference>
<dbReference type="EMBL" id="JYHV01000044">
    <property type="protein sequence ID" value="KJH79107.1"/>
    <property type="molecule type" value="Genomic_DNA"/>
</dbReference>
<dbReference type="InterPro" id="IPR000873">
    <property type="entry name" value="AMP-dep_synth/lig_dom"/>
</dbReference>
<dbReference type="SUPFAM" id="SSF56801">
    <property type="entry name" value="Acetyl-CoA synthetase-like"/>
    <property type="match status" value="1"/>
</dbReference>
<name>A0A0D9AEH7_STUST</name>
<sequence length="169" mass="18374">PDALALQFGAQRLSYRELHSRANRLARWLRGQGVGPDVLVGVAAERSVELVVALLAIIKAGGAYVPMDPDYPRERLEHMLADSGVTLLLTQAHLRDTLPVSNARLFCLDSDWSDVAALDDSDLPTLGTPQNLAYLIYTSGSTGKPKGAGNSHAALINRLHWMQKEYGLT</sequence>
<feature type="non-terminal residue" evidence="2">
    <location>
        <position position="169"/>
    </location>
</feature>
<evidence type="ECO:0000259" key="1">
    <source>
        <dbReference type="Pfam" id="PF00501"/>
    </source>
</evidence>
<dbReference type="FunFam" id="3.40.50.980:FF:000001">
    <property type="entry name" value="Non-ribosomal peptide synthetase"/>
    <property type="match status" value="1"/>
</dbReference>
<dbReference type="OrthoDB" id="2641450at2"/>
<dbReference type="GO" id="GO:0044550">
    <property type="term" value="P:secondary metabolite biosynthetic process"/>
    <property type="evidence" value="ECO:0007669"/>
    <property type="project" value="TreeGrafter"/>
</dbReference>
<dbReference type="GO" id="GO:0005829">
    <property type="term" value="C:cytosol"/>
    <property type="evidence" value="ECO:0007669"/>
    <property type="project" value="TreeGrafter"/>
</dbReference>
<evidence type="ECO:0000313" key="3">
    <source>
        <dbReference type="Proteomes" id="UP000032487"/>
    </source>
</evidence>
<dbReference type="AlphaFoldDB" id="A0A0D9AEH7"/>
<dbReference type="RefSeq" id="WP_045164455.1">
    <property type="nucleotide sequence ID" value="NZ_JYHV01000044.1"/>
</dbReference>
<dbReference type="PANTHER" id="PTHR45527">
    <property type="entry name" value="NONRIBOSOMAL PEPTIDE SYNTHETASE"/>
    <property type="match status" value="1"/>
</dbReference>
<dbReference type="GO" id="GO:0031177">
    <property type="term" value="F:phosphopantetheine binding"/>
    <property type="evidence" value="ECO:0007669"/>
    <property type="project" value="TreeGrafter"/>
</dbReference>
<feature type="non-terminal residue" evidence="2">
    <location>
        <position position="1"/>
    </location>
</feature>
<evidence type="ECO:0000313" key="2">
    <source>
        <dbReference type="EMBL" id="KJH79107.1"/>
    </source>
</evidence>
<dbReference type="InterPro" id="IPR020845">
    <property type="entry name" value="AMP-binding_CS"/>
</dbReference>
<dbReference type="GO" id="GO:0043041">
    <property type="term" value="P:amino acid activation for nonribosomal peptide biosynthetic process"/>
    <property type="evidence" value="ECO:0007669"/>
    <property type="project" value="TreeGrafter"/>
</dbReference>
<feature type="domain" description="AMP-dependent synthetase/ligase" evidence="1">
    <location>
        <begin position="1"/>
        <end position="163"/>
    </location>
</feature>
<accession>A0A0D9AEH7</accession>
<reference evidence="2 3" key="1">
    <citation type="submission" date="2015-02" db="EMBL/GenBank/DDBJ databases">
        <title>Draft genome sequence of Pseudomonas stutzeri NT0128 isolated from wheat (Triticum turgidum) rhizosphere.</title>
        <authorList>
            <person name="Tovi N."/>
            <person name="Frenk S."/>
            <person name="Hadar Y."/>
            <person name="Minz D."/>
        </authorList>
    </citation>
    <scope>NUCLEOTIDE SEQUENCE [LARGE SCALE GENOMIC DNA]</scope>
    <source>
        <strain evidence="2 3">NT0128</strain>
    </source>
</reference>
<comment type="caution">
    <text evidence="2">The sequence shown here is derived from an EMBL/GenBank/DDBJ whole genome shotgun (WGS) entry which is preliminary data.</text>
</comment>